<organism evidence="4 5">
    <name type="scientific">Prevotella melaninogenica</name>
    <dbReference type="NCBI Taxonomy" id="28132"/>
    <lineage>
        <taxon>Bacteria</taxon>
        <taxon>Pseudomonadati</taxon>
        <taxon>Bacteroidota</taxon>
        <taxon>Bacteroidia</taxon>
        <taxon>Bacteroidales</taxon>
        <taxon>Prevotellaceae</taxon>
        <taxon>Prevotella</taxon>
    </lineage>
</organism>
<keyword evidence="2" id="KW-0732">Signal</keyword>
<reference evidence="4 5" key="1">
    <citation type="submission" date="2017-05" db="EMBL/GenBank/DDBJ databases">
        <title>whole genome sequence of Prevotella melaninogenica GAI 07411.</title>
        <authorList>
            <person name="Kondo Y."/>
            <person name="Hoshino T."/>
        </authorList>
    </citation>
    <scope>NUCLEOTIDE SEQUENCE [LARGE SCALE GENOMIC DNA]</scope>
    <source>
        <strain evidence="4 5">GAI 07411</strain>
    </source>
</reference>
<dbReference type="InterPro" id="IPR039426">
    <property type="entry name" value="TonB-dep_rcpt-like"/>
</dbReference>
<evidence type="ECO:0000256" key="1">
    <source>
        <dbReference type="PROSITE-ProRule" id="PRU01360"/>
    </source>
</evidence>
<accession>A0A250KI96</accession>
<keyword evidence="1" id="KW-0998">Cell outer membrane</keyword>
<evidence type="ECO:0000259" key="3">
    <source>
        <dbReference type="Pfam" id="PF07715"/>
    </source>
</evidence>
<comment type="subcellular location">
    <subcellularLocation>
        <location evidence="1">Cell outer membrane</location>
        <topology evidence="1">Multi-pass membrane protein</topology>
    </subcellularLocation>
</comment>
<dbReference type="OrthoDB" id="1032271at2"/>
<feature type="domain" description="TonB-dependent receptor plug" evidence="3">
    <location>
        <begin position="41"/>
        <end position="147"/>
    </location>
</feature>
<dbReference type="PROSITE" id="PS52016">
    <property type="entry name" value="TONB_DEPENDENT_REC_3"/>
    <property type="match status" value="1"/>
</dbReference>
<sequence>MKYKIHIIGGALMLSSLSGYAQEITDTTVVNVAYGVQSSKTQSAAISTVKGERLMEITSPTVGNSLKGMLPGLSILQKSGEPGYDFYMENMFTRGVSSFNSKQQMLVFVDGFEAPLDNISAEEIESVSLLKDAAALAIYGSRGANGVLLITTKKGYHSSPKIGFRMQTGIQMPTIMDTPMDAYNYARLYNQALENDGKAALYTNEALAAYQSGSNQYLYPNINWKNQLYKNTTPLTMGELSFRGGGGGLNYYVMAGLMHNDGIYRGTDSKQRENANVNYARYNFRANLDVDITKYFRTFLYSGVSFAEKTTPGAGGADDYLKSVWTTPPNAFPVYNPNGSIGGTSLYTNPVANLLNRGLYKENSRSLQVIFGLQYDFSALVRGLSAKVMFGYYNFMAESSPKTRDYARYSLAQTGVDAQNNPVYNYTQYGSDAALTATEGFRTSQSRIGLQGQIDYQRQFGDHGVHAMLLMHNDRYQVYDVRDDECYVNFAGRLSYDYQKRYIAEVVASYMGTDNYARGRRFGIFPAMSAAWVVSSESFMKSLSWVDFLKLRTSYGLTGNNQTSARYIYDESYGGSGSYLFGTGSSQSSGFTEKTLANPFVTWEKKRVFNVGIDATLWKNLSVNFDVFHEVQSDILAYPYAQVLGIVGASYGSILPLMNVGKVTNHGFELKARYQGKVRDNFSYFAEAGTWYAMSRVDEQGEDVKPESYLYKKGNSVWKPIVLEADGYYTANDFDSNGKLNANLPQPRFGRVAPGDIKYKDYNNDQVVDENDAHPIGNSTVPAWNYMFSGGFKYKGFDFSVMFQGVAQRDIYLRGANIYSFQNNGTASNLALDSWTPTHTDASYPRLSTMNFSNNYRTSTFWRRNGNFLRLRNVQVGYELANSVTRALRLSSVYFYVNATNLFTLDHLGKLGDAEQDNLLSYPLMRTVSVGLKLAF</sequence>
<feature type="chain" id="PRO_5012309750" evidence="2">
    <location>
        <begin position="22"/>
        <end position="936"/>
    </location>
</feature>
<dbReference type="InterPro" id="IPR012910">
    <property type="entry name" value="Plug_dom"/>
</dbReference>
<dbReference type="SUPFAM" id="SSF56935">
    <property type="entry name" value="Porins"/>
    <property type="match status" value="1"/>
</dbReference>
<keyword evidence="1" id="KW-0812">Transmembrane</keyword>
<dbReference type="NCBIfam" id="TIGR04056">
    <property type="entry name" value="OMP_RagA_SusC"/>
    <property type="match status" value="1"/>
</dbReference>
<dbReference type="NCBIfam" id="TIGR04057">
    <property type="entry name" value="SusC_RagA_signa"/>
    <property type="match status" value="1"/>
</dbReference>
<dbReference type="GO" id="GO:0009279">
    <property type="term" value="C:cell outer membrane"/>
    <property type="evidence" value="ECO:0007669"/>
    <property type="project" value="UniProtKB-SubCell"/>
</dbReference>
<evidence type="ECO:0000256" key="2">
    <source>
        <dbReference type="SAM" id="SignalP"/>
    </source>
</evidence>
<proteinExistence type="inferred from homology"/>
<gene>
    <name evidence="4" type="ORF">PMEL1_01253</name>
</gene>
<dbReference type="Proteomes" id="UP000267517">
    <property type="component" value="Chromosome I"/>
</dbReference>
<keyword evidence="1" id="KW-0472">Membrane</keyword>
<feature type="signal peptide" evidence="2">
    <location>
        <begin position="1"/>
        <end position="21"/>
    </location>
</feature>
<dbReference type="Gene3D" id="2.170.130.10">
    <property type="entry name" value="TonB-dependent receptor, plug domain"/>
    <property type="match status" value="1"/>
</dbReference>
<keyword evidence="1" id="KW-1134">Transmembrane beta strand</keyword>
<dbReference type="AlphaFoldDB" id="A0A250KI96"/>
<evidence type="ECO:0000313" key="4">
    <source>
        <dbReference type="EMBL" id="BBA29322.1"/>
    </source>
</evidence>
<dbReference type="InterPro" id="IPR037066">
    <property type="entry name" value="Plug_dom_sf"/>
</dbReference>
<name>A0A250KI96_9BACT</name>
<dbReference type="Pfam" id="PF07715">
    <property type="entry name" value="Plug"/>
    <property type="match status" value="1"/>
</dbReference>
<dbReference type="RefSeq" id="WP_120174436.1">
    <property type="nucleotide sequence ID" value="NZ_AP018049.1"/>
</dbReference>
<evidence type="ECO:0000313" key="5">
    <source>
        <dbReference type="Proteomes" id="UP000267517"/>
    </source>
</evidence>
<comment type="similarity">
    <text evidence="1">Belongs to the TonB-dependent receptor family.</text>
</comment>
<dbReference type="EMBL" id="AP018049">
    <property type="protein sequence ID" value="BBA29322.1"/>
    <property type="molecule type" value="Genomic_DNA"/>
</dbReference>
<dbReference type="InterPro" id="IPR023997">
    <property type="entry name" value="TonB-dep_OMP_SusC/RagA_CS"/>
</dbReference>
<keyword evidence="1" id="KW-0813">Transport</keyword>
<protein>
    <submittedName>
        <fullName evidence="4">SusC/RagA family TonB-linked outer membrane protein</fullName>
    </submittedName>
</protein>
<dbReference type="InterPro" id="IPR023996">
    <property type="entry name" value="TonB-dep_OMP_SusC/RagA"/>
</dbReference>